<keyword evidence="1" id="KW-0808">Transferase</keyword>
<evidence type="ECO:0000313" key="1">
    <source>
        <dbReference type="EMBL" id="SLM34878.1"/>
    </source>
</evidence>
<sequence length="71" mass="8398">MWLDLNGVVNYWRSELGDLNEEGCMRAELYEDTVKKNKALKAPFIEAAEGDKEEIRSVEEHWPFREHEELC</sequence>
<dbReference type="AlphaFoldDB" id="A0A1W5CVI8"/>
<name>A0A1W5CVI8_9LECA</name>
<dbReference type="EMBL" id="FWEW01000431">
    <property type="protein sequence ID" value="SLM34878.1"/>
    <property type="molecule type" value="Genomic_DNA"/>
</dbReference>
<keyword evidence="2" id="KW-1185">Reference proteome</keyword>
<accession>A0A1W5CVI8</accession>
<protein>
    <submittedName>
        <fullName evidence="1">Phosphotransferase enzyme family protein</fullName>
    </submittedName>
</protein>
<dbReference type="GO" id="GO:0016740">
    <property type="term" value="F:transferase activity"/>
    <property type="evidence" value="ECO:0007669"/>
    <property type="project" value="UniProtKB-KW"/>
</dbReference>
<dbReference type="Proteomes" id="UP000192927">
    <property type="component" value="Unassembled WGS sequence"/>
</dbReference>
<evidence type="ECO:0000313" key="2">
    <source>
        <dbReference type="Proteomes" id="UP000192927"/>
    </source>
</evidence>
<organism evidence="1 2">
    <name type="scientific">Lasallia pustulata</name>
    <dbReference type="NCBI Taxonomy" id="136370"/>
    <lineage>
        <taxon>Eukaryota</taxon>
        <taxon>Fungi</taxon>
        <taxon>Dikarya</taxon>
        <taxon>Ascomycota</taxon>
        <taxon>Pezizomycotina</taxon>
        <taxon>Lecanoromycetes</taxon>
        <taxon>OSLEUM clade</taxon>
        <taxon>Umbilicariomycetidae</taxon>
        <taxon>Umbilicariales</taxon>
        <taxon>Umbilicariaceae</taxon>
        <taxon>Lasallia</taxon>
    </lineage>
</organism>
<proteinExistence type="predicted"/>
<reference evidence="2" key="1">
    <citation type="submission" date="2017-03" db="EMBL/GenBank/DDBJ databases">
        <authorList>
            <person name="Sharma R."/>
            <person name="Thines M."/>
        </authorList>
    </citation>
    <scope>NUCLEOTIDE SEQUENCE [LARGE SCALE GENOMIC DNA]</scope>
</reference>